<feature type="transmembrane region" description="Helical" evidence="5">
    <location>
        <begin position="33"/>
        <end position="52"/>
    </location>
</feature>
<keyword evidence="9" id="KW-1185">Reference proteome</keyword>
<protein>
    <submittedName>
        <fullName evidence="8">Membrane protein</fullName>
    </submittedName>
</protein>
<evidence type="ECO:0000259" key="6">
    <source>
        <dbReference type="Pfam" id="PF01957"/>
    </source>
</evidence>
<evidence type="ECO:0000256" key="3">
    <source>
        <dbReference type="ARBA" id="ARBA00022989"/>
    </source>
</evidence>
<evidence type="ECO:0000256" key="4">
    <source>
        <dbReference type="ARBA" id="ARBA00023136"/>
    </source>
</evidence>
<proteinExistence type="predicted"/>
<reference evidence="8" key="1">
    <citation type="submission" date="2021-03" db="EMBL/GenBank/DDBJ databases">
        <title>Taxonomic study of Clostridium polyendosporum from meadow-gley soil under rice.</title>
        <authorList>
            <person name="Kobayashi H."/>
            <person name="Tanizawa Y."/>
            <person name="Yagura M."/>
        </authorList>
    </citation>
    <scope>NUCLEOTIDE SEQUENCE</scope>
    <source>
        <strain evidence="8">JCM 30710</strain>
    </source>
</reference>
<dbReference type="PANTHER" id="PTHR33507">
    <property type="entry name" value="INNER MEMBRANE PROTEIN YBBJ"/>
    <property type="match status" value="1"/>
</dbReference>
<evidence type="ECO:0000313" key="9">
    <source>
        <dbReference type="Proteomes" id="UP000679179"/>
    </source>
</evidence>
<dbReference type="SUPFAM" id="SSF141322">
    <property type="entry name" value="NfeD domain-like"/>
    <property type="match status" value="1"/>
</dbReference>
<dbReference type="InterPro" id="IPR056739">
    <property type="entry name" value="NfeD_membrane"/>
</dbReference>
<comment type="subcellular location">
    <subcellularLocation>
        <location evidence="1">Membrane</location>
        <topology evidence="1">Multi-pass membrane protein</topology>
    </subcellularLocation>
</comment>
<feature type="domain" description="NfeD-like C-terminal" evidence="6">
    <location>
        <begin position="108"/>
        <end position="163"/>
    </location>
</feature>
<comment type="caution">
    <text evidence="8">The sequence shown here is derived from an EMBL/GenBank/DDBJ whole genome shotgun (WGS) entry which is preliminary data.</text>
</comment>
<dbReference type="Pfam" id="PF24961">
    <property type="entry name" value="NfeD_membrane"/>
    <property type="match status" value="1"/>
</dbReference>
<feature type="transmembrane region" description="Helical" evidence="5">
    <location>
        <begin position="6"/>
        <end position="26"/>
    </location>
</feature>
<dbReference type="Gene3D" id="2.40.50.140">
    <property type="entry name" value="Nucleic acid-binding proteins"/>
    <property type="match status" value="1"/>
</dbReference>
<evidence type="ECO:0000313" key="8">
    <source>
        <dbReference type="EMBL" id="GIM29002.1"/>
    </source>
</evidence>
<dbReference type="AlphaFoldDB" id="A0A919RZB2"/>
<evidence type="ECO:0000256" key="1">
    <source>
        <dbReference type="ARBA" id="ARBA00004141"/>
    </source>
</evidence>
<dbReference type="Proteomes" id="UP000679179">
    <property type="component" value="Unassembled WGS sequence"/>
</dbReference>
<dbReference type="Pfam" id="PF01957">
    <property type="entry name" value="NfeD"/>
    <property type="match status" value="1"/>
</dbReference>
<organism evidence="8 9">
    <name type="scientific">Clostridium polyendosporum</name>
    <dbReference type="NCBI Taxonomy" id="69208"/>
    <lineage>
        <taxon>Bacteria</taxon>
        <taxon>Bacillati</taxon>
        <taxon>Bacillota</taxon>
        <taxon>Clostridia</taxon>
        <taxon>Eubacteriales</taxon>
        <taxon>Clostridiaceae</taxon>
        <taxon>Clostridium</taxon>
    </lineage>
</organism>
<dbReference type="RefSeq" id="WP_246503496.1">
    <property type="nucleotide sequence ID" value="NZ_BOPZ01000012.1"/>
</dbReference>
<feature type="domain" description="NfeD integral membrane" evidence="7">
    <location>
        <begin position="6"/>
        <end position="77"/>
    </location>
</feature>
<sequence>MGTALFSAFSILTVILLIVGFALVIIEMIVPGFGLPGIIGAICLIAAVFITSTSFLEALIMILSILAVLGIMLAVVLRSFTKGKLFNPLILTEEQRKEKGYISYSNLEYLLGKSGVAITDLRPSGSADFDGVKFDVVADGEYISKGTAVRIFKVQGSKLCVKRIK</sequence>
<accession>A0A919RZB2</accession>
<evidence type="ECO:0000259" key="7">
    <source>
        <dbReference type="Pfam" id="PF24961"/>
    </source>
</evidence>
<gene>
    <name evidence="8" type="ORF">CPJCM30710_16680</name>
</gene>
<dbReference type="EMBL" id="BOPZ01000012">
    <property type="protein sequence ID" value="GIM29002.1"/>
    <property type="molecule type" value="Genomic_DNA"/>
</dbReference>
<evidence type="ECO:0000256" key="5">
    <source>
        <dbReference type="SAM" id="Phobius"/>
    </source>
</evidence>
<dbReference type="PANTHER" id="PTHR33507:SF3">
    <property type="entry name" value="INNER MEMBRANE PROTEIN YBBJ"/>
    <property type="match status" value="1"/>
</dbReference>
<dbReference type="GO" id="GO:0005886">
    <property type="term" value="C:plasma membrane"/>
    <property type="evidence" value="ECO:0007669"/>
    <property type="project" value="TreeGrafter"/>
</dbReference>
<keyword evidence="4 5" id="KW-0472">Membrane</keyword>
<dbReference type="InterPro" id="IPR012340">
    <property type="entry name" value="NA-bd_OB-fold"/>
</dbReference>
<dbReference type="InterPro" id="IPR052165">
    <property type="entry name" value="Membrane_assoc_protease"/>
</dbReference>
<dbReference type="InterPro" id="IPR002810">
    <property type="entry name" value="NfeD-like_C"/>
</dbReference>
<keyword evidence="2 5" id="KW-0812">Transmembrane</keyword>
<name>A0A919RZB2_9CLOT</name>
<evidence type="ECO:0000256" key="2">
    <source>
        <dbReference type="ARBA" id="ARBA00022692"/>
    </source>
</evidence>
<keyword evidence="3 5" id="KW-1133">Transmembrane helix</keyword>
<feature type="transmembrane region" description="Helical" evidence="5">
    <location>
        <begin position="58"/>
        <end position="77"/>
    </location>
</feature>